<proteinExistence type="predicted"/>
<dbReference type="AlphaFoldDB" id="A0A1H8NJZ9"/>
<keyword evidence="3" id="KW-0808">Transferase</keyword>
<dbReference type="GO" id="GO:0016757">
    <property type="term" value="F:glycosyltransferase activity"/>
    <property type="evidence" value="ECO:0007669"/>
    <property type="project" value="InterPro"/>
</dbReference>
<accession>A0A1H8NJZ9</accession>
<dbReference type="SUPFAM" id="SSF53756">
    <property type="entry name" value="UDP-Glycosyltransferase/glycogen phosphorylase"/>
    <property type="match status" value="1"/>
</dbReference>
<dbReference type="InterPro" id="IPR001296">
    <property type="entry name" value="Glyco_trans_1"/>
</dbReference>
<evidence type="ECO:0000313" key="3">
    <source>
        <dbReference type="EMBL" id="SEO29896.1"/>
    </source>
</evidence>
<dbReference type="PANTHER" id="PTHR12526">
    <property type="entry name" value="GLYCOSYLTRANSFERASE"/>
    <property type="match status" value="1"/>
</dbReference>
<dbReference type="Pfam" id="PF00534">
    <property type="entry name" value="Glycos_transf_1"/>
    <property type="match status" value="1"/>
</dbReference>
<dbReference type="RefSeq" id="WP_092682442.1">
    <property type="nucleotide sequence ID" value="NZ_FODT01000002.1"/>
</dbReference>
<dbReference type="EMBL" id="FODT01000002">
    <property type="protein sequence ID" value="SEO29896.1"/>
    <property type="molecule type" value="Genomic_DNA"/>
</dbReference>
<reference evidence="4" key="1">
    <citation type="submission" date="2016-10" db="EMBL/GenBank/DDBJ databases">
        <authorList>
            <person name="Varghese N."/>
            <person name="Submissions S."/>
        </authorList>
    </citation>
    <scope>NUCLEOTIDE SEQUENCE [LARGE SCALE GENOMIC DNA]</scope>
    <source>
        <strain evidence="4">DSM 123</strain>
    </source>
</reference>
<dbReference type="InterPro" id="IPR028098">
    <property type="entry name" value="Glyco_trans_4-like_N"/>
</dbReference>
<dbReference type="OrthoDB" id="9801573at2"/>
<evidence type="ECO:0000259" key="1">
    <source>
        <dbReference type="Pfam" id="PF00534"/>
    </source>
</evidence>
<evidence type="ECO:0000313" key="4">
    <source>
        <dbReference type="Proteomes" id="UP000199615"/>
    </source>
</evidence>
<dbReference type="CDD" id="cd03802">
    <property type="entry name" value="GT4_AviGT4-like"/>
    <property type="match status" value="1"/>
</dbReference>
<protein>
    <submittedName>
        <fullName evidence="3">Glycosyltransferase involved in cell wall bisynthesis</fullName>
    </submittedName>
</protein>
<feature type="domain" description="Glycosyl transferase family 1" evidence="1">
    <location>
        <begin position="172"/>
        <end position="311"/>
    </location>
</feature>
<dbReference type="Proteomes" id="UP000199615">
    <property type="component" value="Unassembled WGS sequence"/>
</dbReference>
<organism evidence="3 4">
    <name type="scientific">Rhodopseudomonas pseudopalustris</name>
    <dbReference type="NCBI Taxonomy" id="1513892"/>
    <lineage>
        <taxon>Bacteria</taxon>
        <taxon>Pseudomonadati</taxon>
        <taxon>Pseudomonadota</taxon>
        <taxon>Alphaproteobacteria</taxon>
        <taxon>Hyphomicrobiales</taxon>
        <taxon>Nitrobacteraceae</taxon>
        <taxon>Rhodopseudomonas</taxon>
    </lineage>
</organism>
<name>A0A1H8NJZ9_9BRAD</name>
<feature type="domain" description="Glycosyltransferase subfamily 4-like N-terminal" evidence="2">
    <location>
        <begin position="18"/>
        <end position="121"/>
    </location>
</feature>
<evidence type="ECO:0000259" key="2">
    <source>
        <dbReference type="Pfam" id="PF13439"/>
    </source>
</evidence>
<dbReference type="PANTHER" id="PTHR12526:SF595">
    <property type="entry name" value="BLL5217 PROTEIN"/>
    <property type="match status" value="1"/>
</dbReference>
<keyword evidence="4" id="KW-1185">Reference proteome</keyword>
<dbReference type="Pfam" id="PF13439">
    <property type="entry name" value="Glyco_transf_4"/>
    <property type="match status" value="1"/>
</dbReference>
<gene>
    <name evidence="3" type="ORF">SAMN05444123_102146</name>
</gene>
<dbReference type="Gene3D" id="3.40.50.2000">
    <property type="entry name" value="Glycogen Phosphorylase B"/>
    <property type="match status" value="2"/>
</dbReference>
<sequence length="355" mass="39718">MRIAQVAPLTEAIPPKLYGGTERVVHWLTEELVALGHDVTLFASGDSTTSAKLEATWPRALRLDGAVRDANALHMVMLEQVRQRCDKEEFDLLHFHLDYYPWSLFRRQPTPFITTLHGRLDLPEHQPVFAAFADVPVVSISDSQRRPVPKANWIRTIHHGLPADLLTPLVRKPSYLAVLGRIAPEKGVDRAIRIAIRANVPLKIAAKVDRADLEYFEQVIEPMLRHPLIEFIGEIGDQEKSEFLSGALGLLLPLDWPEPFGLVMIESLACGAPVIAYNRGSVPEIIEQGLTGFIVEDETSAVTAVHQLEDLDRSAIRARFEERFTARRMALDYLAAYRGLLAKAVPPRIKLVSGE</sequence>